<accession>A0ABV0FXR7</accession>
<sequence length="229" mass="22967">MSVRSALVLATAATLALPSLAATPTFFGPLAYTSSADIPAGFYAAGPTLLETLEDGALDSRLAASHGVLLSDGFIGARDSVDADDGSLDGTCGPQTTGRCASWFNGAGNEGVTFTYVGSGPAPTAFGLVWTDGAGTITFSAAGADGSSLGSITASGFADGSFSATTGEDRFFGVQFAGGIRSITITNNSGGIEVDHIQFGQMAPVPEPGSWALMLAGAGLLALRRRRQA</sequence>
<evidence type="ECO:0000313" key="4">
    <source>
        <dbReference type="Proteomes" id="UP001495147"/>
    </source>
</evidence>
<keyword evidence="1" id="KW-0732">Signal</keyword>
<dbReference type="RefSeq" id="WP_347703533.1">
    <property type="nucleotide sequence ID" value="NZ_JBDPZD010000001.1"/>
</dbReference>
<feature type="signal peptide" evidence="1">
    <location>
        <begin position="1"/>
        <end position="21"/>
    </location>
</feature>
<dbReference type="InterPro" id="IPR013424">
    <property type="entry name" value="Ice-binding_C"/>
</dbReference>
<reference evidence="3 4" key="1">
    <citation type="submission" date="2024-05" db="EMBL/GenBank/DDBJ databases">
        <title>Roseateles sp. DJS-2-20 16S ribosomal RNA gene Genome sequencing and assembly.</title>
        <authorList>
            <person name="Woo H."/>
        </authorList>
    </citation>
    <scope>NUCLEOTIDE SEQUENCE [LARGE SCALE GENOMIC DNA]</scope>
    <source>
        <strain evidence="3 4">DJS-2-20</strain>
    </source>
</reference>
<dbReference type="NCBIfam" id="TIGR03901">
    <property type="entry name" value="MYXO-CTERM"/>
    <property type="match status" value="1"/>
</dbReference>
<organism evidence="3 4">
    <name type="scientific">Roseateles paludis</name>
    <dbReference type="NCBI Taxonomy" id="3145238"/>
    <lineage>
        <taxon>Bacteria</taxon>
        <taxon>Pseudomonadati</taxon>
        <taxon>Pseudomonadota</taxon>
        <taxon>Betaproteobacteria</taxon>
        <taxon>Burkholderiales</taxon>
        <taxon>Sphaerotilaceae</taxon>
        <taxon>Roseateles</taxon>
    </lineage>
</organism>
<evidence type="ECO:0000259" key="2">
    <source>
        <dbReference type="Pfam" id="PF07589"/>
    </source>
</evidence>
<protein>
    <submittedName>
        <fullName evidence="3">PEP-CTERM sorting domain-containing protein</fullName>
    </submittedName>
</protein>
<gene>
    <name evidence="3" type="ORF">ABDJ85_04465</name>
</gene>
<evidence type="ECO:0000313" key="3">
    <source>
        <dbReference type="EMBL" id="MEO3690710.1"/>
    </source>
</evidence>
<feature type="chain" id="PRO_5046317524" evidence="1">
    <location>
        <begin position="22"/>
        <end position="229"/>
    </location>
</feature>
<keyword evidence="4" id="KW-1185">Reference proteome</keyword>
<dbReference type="Pfam" id="PF07589">
    <property type="entry name" value="PEP-CTERM"/>
    <property type="match status" value="1"/>
</dbReference>
<dbReference type="Proteomes" id="UP001495147">
    <property type="component" value="Unassembled WGS sequence"/>
</dbReference>
<dbReference type="InterPro" id="IPR024038">
    <property type="entry name" value="MYXO-CTERM"/>
</dbReference>
<comment type="caution">
    <text evidence="3">The sequence shown here is derived from an EMBL/GenBank/DDBJ whole genome shotgun (WGS) entry which is preliminary data.</text>
</comment>
<feature type="domain" description="Ice-binding protein C-terminal" evidence="2">
    <location>
        <begin position="204"/>
        <end position="227"/>
    </location>
</feature>
<proteinExistence type="predicted"/>
<name>A0ABV0FXR7_9BURK</name>
<dbReference type="EMBL" id="JBDPZD010000001">
    <property type="protein sequence ID" value="MEO3690710.1"/>
    <property type="molecule type" value="Genomic_DNA"/>
</dbReference>
<dbReference type="NCBIfam" id="TIGR02595">
    <property type="entry name" value="PEP_CTERM"/>
    <property type="match status" value="1"/>
</dbReference>
<evidence type="ECO:0000256" key="1">
    <source>
        <dbReference type="SAM" id="SignalP"/>
    </source>
</evidence>